<dbReference type="AlphaFoldDB" id="A0A4U5JBI6"/>
<reference evidence="7 8" key="1">
    <citation type="submission" date="2019-04" db="EMBL/GenBank/DDBJ databases">
        <title>Natronomonas sp. F20-122 a newhaloarchaeon isolated from a saline saltern of Isla Bacuta, Huelva, Spain.</title>
        <authorList>
            <person name="Duran-Viseras A."/>
            <person name="Sanchez-Porro C."/>
            <person name="Ventosa A."/>
        </authorList>
    </citation>
    <scope>NUCLEOTIDE SEQUENCE [LARGE SCALE GENOMIC DNA]</scope>
    <source>
        <strain evidence="7 8">F20-122</strain>
    </source>
</reference>
<dbReference type="FunFam" id="3.30.300.30:FF:000008">
    <property type="entry name" value="2,3-dihydroxybenzoate-AMP ligase"/>
    <property type="match status" value="1"/>
</dbReference>
<proteinExistence type="inferred from homology"/>
<dbReference type="InterPro" id="IPR000873">
    <property type="entry name" value="AMP-dep_synth/lig_dom"/>
</dbReference>
<keyword evidence="4" id="KW-0443">Lipid metabolism</keyword>
<dbReference type="InterPro" id="IPR025110">
    <property type="entry name" value="AMP-bd_C"/>
</dbReference>
<keyword evidence="8" id="KW-1185">Reference proteome</keyword>
<dbReference type="Pfam" id="PF13193">
    <property type="entry name" value="AMP-binding_C"/>
    <property type="match status" value="1"/>
</dbReference>
<dbReference type="OrthoDB" id="193284at2157"/>
<evidence type="ECO:0000256" key="2">
    <source>
        <dbReference type="ARBA" id="ARBA00022598"/>
    </source>
</evidence>
<feature type="domain" description="AMP-dependent synthetase/ligase" evidence="5">
    <location>
        <begin position="18"/>
        <end position="383"/>
    </location>
</feature>
<dbReference type="Proteomes" id="UP000308037">
    <property type="component" value="Unassembled WGS sequence"/>
</dbReference>
<feature type="domain" description="AMP-binding enzyme C-terminal" evidence="6">
    <location>
        <begin position="436"/>
        <end position="511"/>
    </location>
</feature>
<dbReference type="PANTHER" id="PTHR43859">
    <property type="entry name" value="ACYL-ACTIVATING ENZYME"/>
    <property type="match status" value="1"/>
</dbReference>
<evidence type="ECO:0000313" key="8">
    <source>
        <dbReference type="Proteomes" id="UP000308037"/>
    </source>
</evidence>
<protein>
    <submittedName>
        <fullName evidence="7">Long-chain-fatty-acid--CoA ligase</fullName>
    </submittedName>
</protein>
<accession>A0A4U5JBI6</accession>
<evidence type="ECO:0000259" key="6">
    <source>
        <dbReference type="Pfam" id="PF13193"/>
    </source>
</evidence>
<dbReference type="RefSeq" id="WP_137276120.1">
    <property type="nucleotide sequence ID" value="NZ_QKNX01000002.1"/>
</dbReference>
<dbReference type="NCBIfam" id="NF004837">
    <property type="entry name" value="PRK06187.1"/>
    <property type="match status" value="1"/>
</dbReference>
<evidence type="ECO:0000313" key="7">
    <source>
        <dbReference type="EMBL" id="TKR26204.1"/>
    </source>
</evidence>
<dbReference type="PROSITE" id="PS00455">
    <property type="entry name" value="AMP_BINDING"/>
    <property type="match status" value="1"/>
</dbReference>
<evidence type="ECO:0000256" key="3">
    <source>
        <dbReference type="ARBA" id="ARBA00022832"/>
    </source>
</evidence>
<dbReference type="Gene3D" id="3.30.300.30">
    <property type="match status" value="1"/>
</dbReference>
<dbReference type="GO" id="GO:0016874">
    <property type="term" value="F:ligase activity"/>
    <property type="evidence" value="ECO:0007669"/>
    <property type="project" value="UniProtKB-KW"/>
</dbReference>
<organism evidence="7 8">
    <name type="scientific">Natronomonas salsuginis</name>
    <dbReference type="NCBI Taxonomy" id="2217661"/>
    <lineage>
        <taxon>Archaea</taxon>
        <taxon>Methanobacteriati</taxon>
        <taxon>Methanobacteriota</taxon>
        <taxon>Stenosarchaea group</taxon>
        <taxon>Halobacteria</taxon>
        <taxon>Halobacteriales</taxon>
        <taxon>Natronomonadaceae</taxon>
        <taxon>Natronomonas</taxon>
    </lineage>
</organism>
<dbReference type="GO" id="GO:0006631">
    <property type="term" value="P:fatty acid metabolic process"/>
    <property type="evidence" value="ECO:0007669"/>
    <property type="project" value="UniProtKB-KW"/>
</dbReference>
<evidence type="ECO:0000256" key="4">
    <source>
        <dbReference type="ARBA" id="ARBA00023098"/>
    </source>
</evidence>
<keyword evidence="3" id="KW-0276">Fatty acid metabolism</keyword>
<comment type="similarity">
    <text evidence="1">Belongs to the ATP-dependent AMP-binding enzyme family.</text>
</comment>
<dbReference type="EMBL" id="QKNX01000002">
    <property type="protein sequence ID" value="TKR26204.1"/>
    <property type="molecule type" value="Genomic_DNA"/>
</dbReference>
<dbReference type="InterPro" id="IPR020845">
    <property type="entry name" value="AMP-binding_CS"/>
</dbReference>
<keyword evidence="2 7" id="KW-0436">Ligase</keyword>
<dbReference type="SUPFAM" id="SSF56801">
    <property type="entry name" value="Acetyl-CoA synthetase-like"/>
    <property type="match status" value="1"/>
</dbReference>
<dbReference type="Pfam" id="PF00501">
    <property type="entry name" value="AMP-binding"/>
    <property type="match status" value="1"/>
</dbReference>
<dbReference type="Gene3D" id="3.40.50.12780">
    <property type="entry name" value="N-terminal domain of ligase-like"/>
    <property type="match status" value="1"/>
</dbReference>
<name>A0A4U5JBI6_9EURY</name>
<dbReference type="InterPro" id="IPR045851">
    <property type="entry name" value="AMP-bd_C_sf"/>
</dbReference>
<evidence type="ECO:0000256" key="1">
    <source>
        <dbReference type="ARBA" id="ARBA00006432"/>
    </source>
</evidence>
<comment type="caution">
    <text evidence="7">The sequence shown here is derived from an EMBL/GenBank/DDBJ whole genome shotgun (WGS) entry which is preliminary data.</text>
</comment>
<dbReference type="InterPro" id="IPR042099">
    <property type="entry name" value="ANL_N_sf"/>
</dbReference>
<evidence type="ECO:0000259" key="5">
    <source>
        <dbReference type="Pfam" id="PF00501"/>
    </source>
</evidence>
<sequence length="532" mass="58989">MNVPNVTPSFLDRAEEYYSDVVGVVADDGTEYTYGELTERVNRLSNALAELGVEQGDRVAAISPNTHWYIETVFATQQLGAVVAPLNYRLVPDDYEYLLSDSGATVAMVDYEYADLIADIREDVPTDAFVCYEADRADGEWLDYEALLAEHSPEPPERPDIAETDPAAINYTSGTTGDPKGVVRSHRTDFLNAVNHAYNAEFKDDGVYLWTLPMFHVHGWGALYMVTGTGGTHVCLRSFSAEKAFERIREYDVSYLSGAPTVLNRLLEHNRETDDLVSSGANPVTISTAGAPPPAATIEAVEDDFGWELFHFFGHTESGPYTTSHSPRRIKEKGRMQIKPKQGIPAMGNYMRVVDEHGEDVPRDDETMGEVILKGNLVFDRYWNKPEETKQAFNDRVEGWFHSGDLGTVDENGFVTIKDRKKDVIISGGENISSIELEDAIYDLDGVSKATVIPVPHEEWGETPKALIVLQPGADLTEEAVIAHCKSVLASYKAPTAVEFVEELPTTATGKVQKHVLRQREWDDEDRMIGGG</sequence>
<gene>
    <name evidence="7" type="ORF">DM868_06835</name>
</gene>
<dbReference type="PANTHER" id="PTHR43859:SF4">
    <property type="entry name" value="BUTANOATE--COA LIGASE AAE1-RELATED"/>
    <property type="match status" value="1"/>
</dbReference>